<dbReference type="Pfam" id="PF13185">
    <property type="entry name" value="GAF_2"/>
    <property type="match status" value="1"/>
</dbReference>
<sequence>MGFKKKQMLGFGLILLFLAILLSFMMFTLNNLKSSMTEIVENRYEKVQASMEIRQLFSRSDREILFAANDANKEERAESLEIINDNHSLIESKVAKLSGTLNKVKAKQLLKEFETQYASYSITEAEILQKIQSGNTGDNISSLMNDQREKRTKVIRTMDDFKDYQEGVMKDTLKNSKQTYEDMIGFIIFAVILSILVISITMAWMMRSTSKDLQSITKVIKNIDFKNLSVIPRVPVRTKDEIGDIARSFNDMAESLEVYNQKEKDFTEKISEQNWIQTRVADIATMYQRIVDVEVLGDRFITRLAPMMGASIGAFYVKRGEGDNMRFVKLASFAGDGEDSGRREFRLGEGLIGQCALERKSKIIEDIPEDFQLVTTGLGEVSPKSIVIAPVLFEGEVVAMVELASLDAFTKLQKNFLNHVLDTLGITINSVEGRMEIERLLKESQAQTEELQAQSEELQSQSEEMQAQSEELQTQAEELRMINEQLEERNRETEEKSKELQVAKVNLEKQAEELKLSSKYKSEFMANMSHELRTPLNSILILSEMLSDPNDSKLNEEQQEFARVINSSGQDLLTLINDILDLSKVEVGKLEVVFDEMNMSELPDLLHRNFDHVAKKKNIDFIIEKDKNVPDIFFTDEQRFQQILKNLLSNAFKFTEKGSVSVQIKKADEENVAQWIQTKGASNWVEIKVTDTGIGISKEKQKIIFEAFQQADGATVRKYGGTGLGLSICREFAKLLGGWVVVDSEEGKGSTFTFFIPSMPEGFKNVGEAIAASPEVAAATHEEPPAAAFVSREETAVEVLDEDGQDKSKPFCNKTVLVVDDDHRNIFALKNALKHEGMEILIAENGYECLDILEQGNNIDAILMDIMMPGMDGYETMTRIREQDQFENLPIIALTAKAMKGDREKCLKAGASDYVSKPLKLDQLLSVLRVWLTN</sequence>
<dbReference type="InterPro" id="IPR003661">
    <property type="entry name" value="HisK_dim/P_dom"/>
</dbReference>
<gene>
    <name evidence="20" type="ORF">AS888_08565</name>
</gene>
<dbReference type="InterPro" id="IPR003594">
    <property type="entry name" value="HATPase_dom"/>
</dbReference>
<dbReference type="PROSITE" id="PS50885">
    <property type="entry name" value="HAMP"/>
    <property type="match status" value="1"/>
</dbReference>
<dbReference type="Gene3D" id="6.10.340.10">
    <property type="match status" value="1"/>
</dbReference>
<evidence type="ECO:0000256" key="15">
    <source>
        <dbReference type="SAM" id="MobiDB-lite"/>
    </source>
</evidence>
<evidence type="ECO:0000256" key="4">
    <source>
        <dbReference type="ARBA" id="ARBA00012438"/>
    </source>
</evidence>
<dbReference type="PANTHER" id="PTHR45339:SF1">
    <property type="entry name" value="HYBRID SIGNAL TRANSDUCTION HISTIDINE KINASE J"/>
    <property type="match status" value="1"/>
</dbReference>
<evidence type="ECO:0000256" key="11">
    <source>
        <dbReference type="ARBA" id="ARBA00023012"/>
    </source>
</evidence>
<dbReference type="InterPro" id="IPR029016">
    <property type="entry name" value="GAF-like_dom_sf"/>
</dbReference>
<dbReference type="Proteomes" id="UP000064189">
    <property type="component" value="Unassembled WGS sequence"/>
</dbReference>
<evidence type="ECO:0000256" key="9">
    <source>
        <dbReference type="ARBA" id="ARBA00022777"/>
    </source>
</evidence>
<evidence type="ECO:0000256" key="3">
    <source>
        <dbReference type="ARBA" id="ARBA00006402"/>
    </source>
</evidence>
<keyword evidence="16" id="KW-1133">Transmembrane helix</keyword>
<dbReference type="PROSITE" id="PS50109">
    <property type="entry name" value="HIS_KIN"/>
    <property type="match status" value="1"/>
</dbReference>
<keyword evidence="6 14" id="KW-0597">Phosphoprotein</keyword>
<comment type="similarity">
    <text evidence="3">In the N-terminal section; belongs to the phytochrome family.</text>
</comment>
<dbReference type="SMART" id="SM00388">
    <property type="entry name" value="HisKA"/>
    <property type="match status" value="1"/>
</dbReference>
<evidence type="ECO:0000256" key="10">
    <source>
        <dbReference type="ARBA" id="ARBA00022840"/>
    </source>
</evidence>
<dbReference type="EC" id="2.7.13.3" evidence="4"/>
<dbReference type="SMART" id="SM00304">
    <property type="entry name" value="HAMP"/>
    <property type="match status" value="1"/>
</dbReference>
<dbReference type="CDD" id="cd17546">
    <property type="entry name" value="REC_hyHK_CKI1_RcsC-like"/>
    <property type="match status" value="1"/>
</dbReference>
<dbReference type="Pfam" id="PF00512">
    <property type="entry name" value="HisKA"/>
    <property type="match status" value="1"/>
</dbReference>
<dbReference type="SMART" id="SM00448">
    <property type="entry name" value="REC"/>
    <property type="match status" value="1"/>
</dbReference>
<comment type="subcellular location">
    <subcellularLocation>
        <location evidence="2">Cell membrane</location>
        <topology evidence="2">Multi-pass membrane protein</topology>
    </subcellularLocation>
</comment>
<evidence type="ECO:0000259" key="17">
    <source>
        <dbReference type="PROSITE" id="PS50109"/>
    </source>
</evidence>
<feature type="region of interest" description="Disordered" evidence="15">
    <location>
        <begin position="448"/>
        <end position="473"/>
    </location>
</feature>
<keyword evidence="16" id="KW-0812">Transmembrane</keyword>
<evidence type="ECO:0000256" key="1">
    <source>
        <dbReference type="ARBA" id="ARBA00000085"/>
    </source>
</evidence>
<name>A0A109MU42_9BACI</name>
<evidence type="ECO:0000256" key="5">
    <source>
        <dbReference type="ARBA" id="ARBA00022475"/>
    </source>
</evidence>
<dbReference type="InterPro" id="IPR005467">
    <property type="entry name" value="His_kinase_dom"/>
</dbReference>
<dbReference type="InterPro" id="IPR024478">
    <property type="entry name" value="HlyB_4HB_MCP"/>
</dbReference>
<dbReference type="InterPro" id="IPR001789">
    <property type="entry name" value="Sig_transdc_resp-reg_receiver"/>
</dbReference>
<dbReference type="CDD" id="cd19411">
    <property type="entry name" value="MCP2201-like_sensor"/>
    <property type="match status" value="1"/>
</dbReference>
<dbReference type="GO" id="GO:0005886">
    <property type="term" value="C:plasma membrane"/>
    <property type="evidence" value="ECO:0007669"/>
    <property type="project" value="UniProtKB-SubCell"/>
</dbReference>
<keyword evidence="21" id="KW-1185">Reference proteome</keyword>
<evidence type="ECO:0000256" key="7">
    <source>
        <dbReference type="ARBA" id="ARBA00022679"/>
    </source>
</evidence>
<evidence type="ECO:0000256" key="6">
    <source>
        <dbReference type="ARBA" id="ARBA00022553"/>
    </source>
</evidence>
<dbReference type="InterPro" id="IPR036890">
    <property type="entry name" value="HATPase_C_sf"/>
</dbReference>
<dbReference type="SUPFAM" id="SSF158472">
    <property type="entry name" value="HAMP domain-like"/>
    <property type="match status" value="1"/>
</dbReference>
<evidence type="ECO:0000313" key="21">
    <source>
        <dbReference type="Proteomes" id="UP000064189"/>
    </source>
</evidence>
<dbReference type="SUPFAM" id="SSF55874">
    <property type="entry name" value="ATPase domain of HSP90 chaperone/DNA topoisomerase II/histidine kinase"/>
    <property type="match status" value="1"/>
</dbReference>
<dbReference type="Gene3D" id="3.30.450.40">
    <property type="match status" value="1"/>
</dbReference>
<dbReference type="FunFam" id="3.30.565.10:FF:000010">
    <property type="entry name" value="Sensor histidine kinase RcsC"/>
    <property type="match status" value="1"/>
</dbReference>
<evidence type="ECO:0000256" key="14">
    <source>
        <dbReference type="PROSITE-ProRule" id="PRU00169"/>
    </source>
</evidence>
<dbReference type="SMART" id="SM00387">
    <property type="entry name" value="HATPase_c"/>
    <property type="match status" value="1"/>
</dbReference>
<dbReference type="InterPro" id="IPR047347">
    <property type="entry name" value="YvaQ-like_sensor"/>
</dbReference>
<dbReference type="Pfam" id="PF00672">
    <property type="entry name" value="HAMP"/>
    <property type="match status" value="1"/>
</dbReference>
<evidence type="ECO:0000259" key="18">
    <source>
        <dbReference type="PROSITE" id="PS50110"/>
    </source>
</evidence>
<dbReference type="CDD" id="cd00082">
    <property type="entry name" value="HisKA"/>
    <property type="match status" value="1"/>
</dbReference>
<dbReference type="SUPFAM" id="SSF55781">
    <property type="entry name" value="GAF domain-like"/>
    <property type="match status" value="1"/>
</dbReference>
<evidence type="ECO:0000256" key="2">
    <source>
        <dbReference type="ARBA" id="ARBA00004651"/>
    </source>
</evidence>
<dbReference type="Gene3D" id="3.40.50.2300">
    <property type="match status" value="1"/>
</dbReference>
<evidence type="ECO:0000256" key="16">
    <source>
        <dbReference type="SAM" id="Phobius"/>
    </source>
</evidence>
<dbReference type="AlphaFoldDB" id="A0A109MU42"/>
<evidence type="ECO:0000256" key="13">
    <source>
        <dbReference type="ARBA" id="ARBA00074306"/>
    </source>
</evidence>
<feature type="domain" description="HAMP" evidence="19">
    <location>
        <begin position="207"/>
        <end position="261"/>
    </location>
</feature>
<dbReference type="InterPro" id="IPR036097">
    <property type="entry name" value="HisK_dim/P_sf"/>
</dbReference>
<comment type="catalytic activity">
    <reaction evidence="1">
        <text>ATP + protein L-histidine = ADP + protein N-phospho-L-histidine.</text>
        <dbReference type="EC" id="2.7.13.3"/>
    </reaction>
</comment>
<dbReference type="InterPro" id="IPR003018">
    <property type="entry name" value="GAF"/>
</dbReference>
<comment type="caution">
    <text evidence="20">The sequence shown here is derived from an EMBL/GenBank/DDBJ whole genome shotgun (WGS) entry which is preliminary data.</text>
</comment>
<keyword evidence="8" id="KW-0547">Nucleotide-binding</keyword>
<dbReference type="Pfam" id="PF12729">
    <property type="entry name" value="4HB_MCP_1"/>
    <property type="match status" value="1"/>
</dbReference>
<dbReference type="Gene3D" id="1.10.287.130">
    <property type="match status" value="1"/>
</dbReference>
<feature type="transmembrane region" description="Helical" evidence="16">
    <location>
        <begin position="183"/>
        <end position="206"/>
    </location>
</feature>
<dbReference type="CDD" id="cd16922">
    <property type="entry name" value="HATPase_EvgS-ArcB-TorS-like"/>
    <property type="match status" value="1"/>
</dbReference>
<dbReference type="GO" id="GO:0005524">
    <property type="term" value="F:ATP binding"/>
    <property type="evidence" value="ECO:0007669"/>
    <property type="project" value="UniProtKB-KW"/>
</dbReference>
<dbReference type="InterPro" id="IPR011006">
    <property type="entry name" value="CheY-like_superfamily"/>
</dbReference>
<dbReference type="PRINTS" id="PR00344">
    <property type="entry name" value="BCTRLSENSOR"/>
</dbReference>
<dbReference type="Gene3D" id="3.30.565.10">
    <property type="entry name" value="Histidine kinase-like ATPase, C-terminal domain"/>
    <property type="match status" value="1"/>
</dbReference>
<evidence type="ECO:0000256" key="12">
    <source>
        <dbReference type="ARBA" id="ARBA00023136"/>
    </source>
</evidence>
<keyword evidence="12 16" id="KW-0472">Membrane</keyword>
<reference evidence="20 21" key="1">
    <citation type="submission" date="2015-11" db="EMBL/GenBank/DDBJ databases">
        <title>Genome Sequence of Bacillus simplex strain VanAntwerpen2.</title>
        <authorList>
            <person name="Couger M.B."/>
        </authorList>
    </citation>
    <scope>NUCLEOTIDE SEQUENCE [LARGE SCALE GENOMIC DNA]</scope>
    <source>
        <strain evidence="20 21">VanAntwerpen02</strain>
    </source>
</reference>
<feature type="domain" description="Histidine kinase" evidence="17">
    <location>
        <begin position="527"/>
        <end position="760"/>
    </location>
</feature>
<dbReference type="GO" id="GO:0000155">
    <property type="term" value="F:phosphorelay sensor kinase activity"/>
    <property type="evidence" value="ECO:0007669"/>
    <property type="project" value="InterPro"/>
</dbReference>
<keyword evidence="7" id="KW-0808">Transferase</keyword>
<dbReference type="SUPFAM" id="SSF52172">
    <property type="entry name" value="CheY-like"/>
    <property type="match status" value="1"/>
</dbReference>
<accession>A0A109MU42</accession>
<dbReference type="Pfam" id="PF02518">
    <property type="entry name" value="HATPase_c"/>
    <property type="match status" value="1"/>
</dbReference>
<evidence type="ECO:0000259" key="19">
    <source>
        <dbReference type="PROSITE" id="PS50885"/>
    </source>
</evidence>
<keyword evidence="10" id="KW-0067">ATP-binding</keyword>
<feature type="domain" description="Response regulatory" evidence="18">
    <location>
        <begin position="815"/>
        <end position="932"/>
    </location>
</feature>
<evidence type="ECO:0000313" key="20">
    <source>
        <dbReference type="EMBL" id="KWW13057.1"/>
    </source>
</evidence>
<keyword evidence="5" id="KW-1003">Cell membrane</keyword>
<dbReference type="PROSITE" id="PS50110">
    <property type="entry name" value="RESPONSE_REGULATORY"/>
    <property type="match status" value="1"/>
</dbReference>
<feature type="transmembrane region" description="Helical" evidence="16">
    <location>
        <begin position="6"/>
        <end position="29"/>
    </location>
</feature>
<feature type="modified residue" description="4-aspartylphosphate" evidence="14">
    <location>
        <position position="865"/>
    </location>
</feature>
<dbReference type="Pfam" id="PF00072">
    <property type="entry name" value="Response_reg"/>
    <property type="match status" value="1"/>
</dbReference>
<dbReference type="SUPFAM" id="SSF47384">
    <property type="entry name" value="Homodimeric domain of signal transducing histidine kinase"/>
    <property type="match status" value="1"/>
</dbReference>
<proteinExistence type="inferred from homology"/>
<protein>
    <recommendedName>
        <fullName evidence="13">Circadian input-output histidine kinase CikA</fullName>
        <ecNumber evidence="4">2.7.13.3</ecNumber>
    </recommendedName>
</protein>
<dbReference type="CDD" id="cd06225">
    <property type="entry name" value="HAMP"/>
    <property type="match status" value="1"/>
</dbReference>
<dbReference type="InterPro" id="IPR004358">
    <property type="entry name" value="Sig_transdc_His_kin-like_C"/>
</dbReference>
<keyword evidence="11" id="KW-0902">Two-component regulatory system</keyword>
<organism evidence="20 21">
    <name type="scientific">Peribacillus simplex</name>
    <dbReference type="NCBI Taxonomy" id="1478"/>
    <lineage>
        <taxon>Bacteria</taxon>
        <taxon>Bacillati</taxon>
        <taxon>Bacillota</taxon>
        <taxon>Bacilli</taxon>
        <taxon>Bacillales</taxon>
        <taxon>Bacillaceae</taxon>
        <taxon>Peribacillus</taxon>
    </lineage>
</organism>
<dbReference type="PANTHER" id="PTHR45339">
    <property type="entry name" value="HYBRID SIGNAL TRANSDUCTION HISTIDINE KINASE J"/>
    <property type="match status" value="1"/>
</dbReference>
<dbReference type="SMART" id="SM00065">
    <property type="entry name" value="GAF"/>
    <property type="match status" value="1"/>
</dbReference>
<dbReference type="EMBL" id="LNNH01000043">
    <property type="protein sequence ID" value="KWW13057.1"/>
    <property type="molecule type" value="Genomic_DNA"/>
</dbReference>
<keyword evidence="9 20" id="KW-0418">Kinase</keyword>
<evidence type="ECO:0000256" key="8">
    <source>
        <dbReference type="ARBA" id="ARBA00022741"/>
    </source>
</evidence>
<dbReference type="InterPro" id="IPR003660">
    <property type="entry name" value="HAMP_dom"/>
</dbReference>